<reference evidence="1 2" key="1">
    <citation type="journal article" date="2016" name="Nat. Commun.">
        <title>Thousands of microbial genomes shed light on interconnected biogeochemical processes in an aquifer system.</title>
        <authorList>
            <person name="Anantharaman K."/>
            <person name="Brown C.T."/>
            <person name="Hug L.A."/>
            <person name="Sharon I."/>
            <person name="Castelle C.J."/>
            <person name="Probst A.J."/>
            <person name="Thomas B.C."/>
            <person name="Singh A."/>
            <person name="Wilkins M.J."/>
            <person name="Karaoz U."/>
            <person name="Brodie E.L."/>
            <person name="Williams K.H."/>
            <person name="Hubbard S.S."/>
            <person name="Banfield J.F."/>
        </authorList>
    </citation>
    <scope>NUCLEOTIDE SEQUENCE [LARGE SCALE GENOMIC DNA]</scope>
</reference>
<dbReference type="InterPro" id="IPR022148">
    <property type="entry name" value="CopG_antitoxin"/>
</dbReference>
<dbReference type="Pfam" id="PF12441">
    <property type="entry name" value="CopG_antitoxin"/>
    <property type="match status" value="1"/>
</dbReference>
<evidence type="ECO:0008006" key="3">
    <source>
        <dbReference type="Google" id="ProtNLM"/>
    </source>
</evidence>
<dbReference type="AlphaFoldDB" id="A0A1F5JCP9"/>
<name>A0A1F5JCP9_9BACT</name>
<evidence type="ECO:0000313" key="1">
    <source>
        <dbReference type="EMBL" id="OGE26417.1"/>
    </source>
</evidence>
<dbReference type="EMBL" id="MFCX01000011">
    <property type="protein sequence ID" value="OGE26417.1"/>
    <property type="molecule type" value="Genomic_DNA"/>
</dbReference>
<dbReference type="Proteomes" id="UP000177042">
    <property type="component" value="Unassembled WGS sequence"/>
</dbReference>
<proteinExistence type="predicted"/>
<protein>
    <recommendedName>
        <fullName evidence="3">CopG family transcriptional regulator</fullName>
    </recommendedName>
</protein>
<sequence length="91" mass="10869">MRKRFKKLPKFKSEDEERDFWATADSSEYFDWNKAERVIFPNLKPSTETISLRLPQYLLARIKQIANFKDVPYQSLIKIFLAERVAKELKG</sequence>
<accession>A0A1F5JCP9</accession>
<comment type="caution">
    <text evidence="1">The sequence shown here is derived from an EMBL/GenBank/DDBJ whole genome shotgun (WGS) entry which is preliminary data.</text>
</comment>
<gene>
    <name evidence="1" type="ORF">A3C26_01670</name>
</gene>
<organism evidence="1 2">
    <name type="scientific">Candidatus Daviesbacteria bacterium RIFCSPHIGHO2_02_FULL_39_12</name>
    <dbReference type="NCBI Taxonomy" id="1797770"/>
    <lineage>
        <taxon>Bacteria</taxon>
        <taxon>Candidatus Daviesiibacteriota</taxon>
    </lineage>
</organism>
<evidence type="ECO:0000313" key="2">
    <source>
        <dbReference type="Proteomes" id="UP000177042"/>
    </source>
</evidence>